<reference evidence="1" key="1">
    <citation type="journal article" date="2014" name="Int. J. Syst. Evol. Microbiol.">
        <title>Complete genome of a new Firmicutes species belonging to the dominant human colonic microbiota ('Ruminococcus bicirculans') reveals two chromosomes and a selective capacity to utilize plant glucans.</title>
        <authorList>
            <consortium name="NISC Comparative Sequencing Program"/>
            <person name="Wegmann U."/>
            <person name="Louis P."/>
            <person name="Goesmann A."/>
            <person name="Henrissat B."/>
            <person name="Duncan S.H."/>
            <person name="Flint H.J."/>
        </authorList>
    </citation>
    <scope>NUCLEOTIDE SEQUENCE</scope>
    <source>
        <strain evidence="1">NBRC 108219</strain>
    </source>
</reference>
<dbReference type="EMBL" id="BSNK01000002">
    <property type="protein sequence ID" value="GLQ23952.1"/>
    <property type="molecule type" value="Genomic_DNA"/>
</dbReference>
<comment type="caution">
    <text evidence="1">The sequence shown here is derived from an EMBL/GenBank/DDBJ whole genome shotgun (WGS) entry which is preliminary data.</text>
</comment>
<accession>A0ABQ5VA71</accession>
<gene>
    <name evidence="1" type="ORF">GCM10007853_18260</name>
</gene>
<name>A0ABQ5VA71_9PROT</name>
<evidence type="ECO:0000313" key="2">
    <source>
        <dbReference type="Proteomes" id="UP001161391"/>
    </source>
</evidence>
<dbReference type="Proteomes" id="UP001161391">
    <property type="component" value="Unassembled WGS sequence"/>
</dbReference>
<dbReference type="SUPFAM" id="SSF56925">
    <property type="entry name" value="OMPA-like"/>
    <property type="match status" value="1"/>
</dbReference>
<proteinExistence type="predicted"/>
<keyword evidence="2" id="KW-1185">Reference proteome</keyword>
<reference evidence="1" key="2">
    <citation type="submission" date="2023-01" db="EMBL/GenBank/DDBJ databases">
        <title>Draft genome sequence of Algimonas ampicilliniresistens strain NBRC 108219.</title>
        <authorList>
            <person name="Sun Q."/>
            <person name="Mori K."/>
        </authorList>
    </citation>
    <scope>NUCLEOTIDE SEQUENCE</scope>
    <source>
        <strain evidence="1">NBRC 108219</strain>
    </source>
</reference>
<organism evidence="1 2">
    <name type="scientific">Algimonas ampicilliniresistens</name>
    <dbReference type="NCBI Taxonomy" id="1298735"/>
    <lineage>
        <taxon>Bacteria</taxon>
        <taxon>Pseudomonadati</taxon>
        <taxon>Pseudomonadota</taxon>
        <taxon>Alphaproteobacteria</taxon>
        <taxon>Maricaulales</taxon>
        <taxon>Robiginitomaculaceae</taxon>
        <taxon>Algimonas</taxon>
    </lineage>
</organism>
<evidence type="ECO:0008006" key="3">
    <source>
        <dbReference type="Google" id="ProtNLM"/>
    </source>
</evidence>
<dbReference type="Gene3D" id="2.40.160.20">
    <property type="match status" value="1"/>
</dbReference>
<dbReference type="InterPro" id="IPR011250">
    <property type="entry name" value="OMP/PagP_B-barrel"/>
</dbReference>
<dbReference type="RefSeq" id="WP_284389889.1">
    <property type="nucleotide sequence ID" value="NZ_BSNK01000002.1"/>
</dbReference>
<dbReference type="PROSITE" id="PS51257">
    <property type="entry name" value="PROKAR_LIPOPROTEIN"/>
    <property type="match status" value="1"/>
</dbReference>
<evidence type="ECO:0000313" key="1">
    <source>
        <dbReference type="EMBL" id="GLQ23952.1"/>
    </source>
</evidence>
<sequence length="441" mass="45077">MRLAVLALSAAAISGCSWLGGSGHYTAQPGCYNAGAASYGHQQTGYQYGYAQGGVGCVGGVYGGQHYGAQYGAQAYGAQGYGAQGYAPQMASAQGMPGQAMAQGYAAQSYGMNAQMAAPNMAGFNGAGATVAGGYQATATTLGAAAPYGAAVSTQQISGQYGQAPYGQGAGVQTVVGAPIYVPQPYPAPYLVPQVRQPICCGGGRVSGGSAMPFGLEVFVGTELNSSGEIFTKKSDGPPDGDFTIDTRVGEIDPIGYDDAFGNAKTIGLALAKDISPSTTLLGSISHSQSEGQTVESYTTVEPGTWAGGVFTPQPGTAPRELDGTFSDLELTTIEGGVRQYVGHDPSFRPYVGASGGFTHNNDVQFTQTFNDDGSFYGTRRFVDSGWSPTAAATLGAEMAVSPRAAIGIESGVRWRGSMDSGAPSEDRVTIPLTLRGRLAF</sequence>
<protein>
    <recommendedName>
        <fullName evidence="3">Autotransporter outer membrane beta-barrel domain-containing protein</fullName>
    </recommendedName>
</protein>